<sequence length="286" mass="30383">MASGTKNKGGSKSAKGAKGSVRAARSAAAVKKPKPWGTVAIVFGLVVLAVVVIGYSVMRVNEATAWRPSDSNRDPSEDIPGVVKVDYQAAMHVKATQRVAYDQSPPFGGPHDEIWADCNGMVYATPVRNENMVHMLEHGAVWIAYNPDKVQGADLDALKNKVSGQDFMAMSPYPGLDKPLSLQSWGHQLKLDSVNDERIDQFIQSLRRNEYQYPEPGARCDTQPGFDPTNPPPLDTTPPPADAVKMDGTGAQQGQVSNGQEVPPASGSPAPSAPSAPASGSQPPSQ</sequence>
<gene>
    <name evidence="3" type="ORF">GC106_71520</name>
</gene>
<organism evidence="3 4">
    <name type="scientific">Kibdelosporangium persicum</name>
    <dbReference type="NCBI Taxonomy" id="2698649"/>
    <lineage>
        <taxon>Bacteria</taxon>
        <taxon>Bacillati</taxon>
        <taxon>Actinomycetota</taxon>
        <taxon>Actinomycetes</taxon>
        <taxon>Pseudonocardiales</taxon>
        <taxon>Pseudonocardiaceae</taxon>
        <taxon>Kibdelosporangium</taxon>
    </lineage>
</organism>
<evidence type="ECO:0000256" key="2">
    <source>
        <dbReference type="SAM" id="Phobius"/>
    </source>
</evidence>
<keyword evidence="2" id="KW-1133">Transmembrane helix</keyword>
<proteinExistence type="predicted"/>
<dbReference type="Proteomes" id="UP000763557">
    <property type="component" value="Unassembled WGS sequence"/>
</dbReference>
<feature type="region of interest" description="Disordered" evidence="1">
    <location>
        <begin position="1"/>
        <end position="22"/>
    </location>
</feature>
<dbReference type="EMBL" id="JAAATY010000032">
    <property type="protein sequence ID" value="NRN69890.1"/>
    <property type="molecule type" value="Genomic_DNA"/>
</dbReference>
<keyword evidence="2" id="KW-0812">Transmembrane</keyword>
<dbReference type="RefSeq" id="WP_173140575.1">
    <property type="nucleotide sequence ID" value="NZ_CBCSGW010000050.1"/>
</dbReference>
<feature type="compositionally biased region" description="Polar residues" evidence="1">
    <location>
        <begin position="250"/>
        <end position="260"/>
    </location>
</feature>
<evidence type="ECO:0008006" key="5">
    <source>
        <dbReference type="Google" id="ProtNLM"/>
    </source>
</evidence>
<accession>A0ABX2FG91</accession>
<evidence type="ECO:0000313" key="3">
    <source>
        <dbReference type="EMBL" id="NRN69890.1"/>
    </source>
</evidence>
<protein>
    <recommendedName>
        <fullName evidence="5">DUF3105 domain-containing protein</fullName>
    </recommendedName>
</protein>
<dbReference type="InterPro" id="IPR021454">
    <property type="entry name" value="DUF3105"/>
</dbReference>
<comment type="caution">
    <text evidence="3">The sequence shown here is derived from an EMBL/GenBank/DDBJ whole genome shotgun (WGS) entry which is preliminary data.</text>
</comment>
<name>A0ABX2FG91_9PSEU</name>
<keyword evidence="2" id="KW-0472">Membrane</keyword>
<feature type="transmembrane region" description="Helical" evidence="2">
    <location>
        <begin position="36"/>
        <end position="57"/>
    </location>
</feature>
<feature type="compositionally biased region" description="Low complexity" evidence="1">
    <location>
        <begin position="263"/>
        <end position="286"/>
    </location>
</feature>
<keyword evidence="4" id="KW-1185">Reference proteome</keyword>
<dbReference type="Pfam" id="PF11303">
    <property type="entry name" value="DUF3105"/>
    <property type="match status" value="1"/>
</dbReference>
<feature type="compositionally biased region" description="Pro residues" evidence="1">
    <location>
        <begin position="229"/>
        <end position="241"/>
    </location>
</feature>
<evidence type="ECO:0000313" key="4">
    <source>
        <dbReference type="Proteomes" id="UP000763557"/>
    </source>
</evidence>
<feature type="region of interest" description="Disordered" evidence="1">
    <location>
        <begin position="210"/>
        <end position="286"/>
    </location>
</feature>
<evidence type="ECO:0000256" key="1">
    <source>
        <dbReference type="SAM" id="MobiDB-lite"/>
    </source>
</evidence>
<reference evidence="3 4" key="1">
    <citation type="submission" date="2020-01" db="EMBL/GenBank/DDBJ databases">
        <title>Kibdelosporangium persica a novel Actinomycetes from a hot desert in Iran.</title>
        <authorList>
            <person name="Safaei N."/>
            <person name="Zaburannyi N."/>
            <person name="Mueller R."/>
            <person name="Wink J."/>
        </authorList>
    </citation>
    <scope>NUCLEOTIDE SEQUENCE [LARGE SCALE GENOMIC DNA]</scope>
    <source>
        <strain evidence="3 4">4NS15</strain>
    </source>
</reference>